<keyword evidence="3" id="KW-1185">Reference proteome</keyword>
<name>A0ABV7PLP8_9BURK</name>
<dbReference type="RefSeq" id="WP_379735093.1">
    <property type="nucleotide sequence ID" value="NZ_JBHRVV010000001.1"/>
</dbReference>
<dbReference type="EMBL" id="JBHRVV010000001">
    <property type="protein sequence ID" value="MFC3458632.1"/>
    <property type="molecule type" value="Genomic_DNA"/>
</dbReference>
<dbReference type="Gene3D" id="2.40.10.220">
    <property type="entry name" value="predicted glycosyltransferase like domains"/>
    <property type="match status" value="1"/>
</dbReference>
<accession>A0ABV7PLP8</accession>
<dbReference type="Proteomes" id="UP001595665">
    <property type="component" value="Unassembled WGS sequence"/>
</dbReference>
<feature type="domain" description="PilZ" evidence="1">
    <location>
        <begin position="134"/>
        <end position="245"/>
    </location>
</feature>
<evidence type="ECO:0000313" key="3">
    <source>
        <dbReference type="Proteomes" id="UP001595665"/>
    </source>
</evidence>
<gene>
    <name evidence="2" type="ORF">ACFOPH_10320</name>
</gene>
<proteinExistence type="predicted"/>
<protein>
    <submittedName>
        <fullName evidence="2">PilZ domain-containing protein</fullName>
    </submittedName>
</protein>
<evidence type="ECO:0000259" key="1">
    <source>
        <dbReference type="Pfam" id="PF07238"/>
    </source>
</evidence>
<organism evidence="2 3">
    <name type="scientific">Massilia haematophila</name>
    <dbReference type="NCBI Taxonomy" id="457923"/>
    <lineage>
        <taxon>Bacteria</taxon>
        <taxon>Pseudomonadati</taxon>
        <taxon>Pseudomonadota</taxon>
        <taxon>Betaproteobacteria</taxon>
        <taxon>Burkholderiales</taxon>
        <taxon>Oxalobacteraceae</taxon>
        <taxon>Telluria group</taxon>
        <taxon>Massilia</taxon>
    </lineage>
</organism>
<dbReference type="Pfam" id="PF07238">
    <property type="entry name" value="PilZ"/>
    <property type="match status" value="1"/>
</dbReference>
<dbReference type="InterPro" id="IPR009875">
    <property type="entry name" value="PilZ_domain"/>
</dbReference>
<reference evidence="3" key="1">
    <citation type="journal article" date="2019" name="Int. J. Syst. Evol. Microbiol.">
        <title>The Global Catalogue of Microorganisms (GCM) 10K type strain sequencing project: providing services to taxonomists for standard genome sequencing and annotation.</title>
        <authorList>
            <consortium name="The Broad Institute Genomics Platform"/>
            <consortium name="The Broad Institute Genome Sequencing Center for Infectious Disease"/>
            <person name="Wu L."/>
            <person name="Ma J."/>
        </authorList>
    </citation>
    <scope>NUCLEOTIDE SEQUENCE [LARGE SCALE GENOMIC DNA]</scope>
    <source>
        <strain evidence="3">CCM 7480</strain>
    </source>
</reference>
<sequence length="254" mass="27610">MTDSPSRPPRKGPPRPADVLARMAPNASPHAMRDPFDIGETFTALADTGEPLTIYPANLPEPRLARIASVDPEEPHFVLDLVGDEPLASGRATFVAALGGNAKLQFELESDWAALPGQPNMVPAVFPESCLVLNRRSAQRCDTPLNGNYAATFTLLNKQYELPLCDYSTGGVGLRATPDQAVGLHVGKKLKGVRLQLGPALVIVADLEVRLLRPFRSFLLGEQVQIGCSFEQIEMQMHQQLQRLIGSGRDRQPA</sequence>
<evidence type="ECO:0000313" key="2">
    <source>
        <dbReference type="EMBL" id="MFC3458632.1"/>
    </source>
</evidence>
<comment type="caution">
    <text evidence="2">The sequence shown here is derived from an EMBL/GenBank/DDBJ whole genome shotgun (WGS) entry which is preliminary data.</text>
</comment>